<evidence type="ECO:0000313" key="1">
    <source>
        <dbReference type="EMBL" id="TCK57698.1"/>
    </source>
</evidence>
<dbReference type="AlphaFoldDB" id="A0A4R1K144"/>
<evidence type="ECO:0000313" key="2">
    <source>
        <dbReference type="Proteomes" id="UP000295565"/>
    </source>
</evidence>
<reference evidence="1 2" key="1">
    <citation type="submission" date="2019-03" db="EMBL/GenBank/DDBJ databases">
        <title>Genomic Encyclopedia of Type Strains, Phase IV (KMG-IV): sequencing the most valuable type-strain genomes for metagenomic binning, comparative biology and taxonomic classification.</title>
        <authorList>
            <person name="Goeker M."/>
        </authorList>
    </citation>
    <scope>NUCLEOTIDE SEQUENCE [LARGE SCALE GENOMIC DNA]</scope>
    <source>
        <strain evidence="1 2">DSM 18577</strain>
    </source>
</reference>
<dbReference type="EMBL" id="SMGD01000012">
    <property type="protein sequence ID" value="TCK57698.1"/>
    <property type="molecule type" value="Genomic_DNA"/>
</dbReference>
<sequence>MRIEKSSWHWMLWIIMVLLLGIDWLHCAYDAHQLRQQIILKQKLVSAHKNKKNGSNLKINRSWLSELPFKLKAYKRHGNMLILNGQGDFAALIAWLGNPANLAINERIQQINLSKSPSANDLTIRLKLSNRQVRPR</sequence>
<protein>
    <submittedName>
        <fullName evidence="1">Uncharacterized protein</fullName>
    </submittedName>
</protein>
<dbReference type="Proteomes" id="UP000295565">
    <property type="component" value="Unassembled WGS sequence"/>
</dbReference>
<organism evidence="1 2">
    <name type="scientific">Celerinatantimonas diazotrophica</name>
    <dbReference type="NCBI Taxonomy" id="412034"/>
    <lineage>
        <taxon>Bacteria</taxon>
        <taxon>Pseudomonadati</taxon>
        <taxon>Pseudomonadota</taxon>
        <taxon>Gammaproteobacteria</taxon>
        <taxon>Celerinatantimonadaceae</taxon>
        <taxon>Celerinatantimonas</taxon>
    </lineage>
</organism>
<name>A0A4R1K144_9GAMM</name>
<proteinExistence type="predicted"/>
<keyword evidence="2" id="KW-1185">Reference proteome</keyword>
<accession>A0A4R1K144</accession>
<gene>
    <name evidence="1" type="ORF">EV690_1392</name>
</gene>
<comment type="caution">
    <text evidence="1">The sequence shown here is derived from an EMBL/GenBank/DDBJ whole genome shotgun (WGS) entry which is preliminary data.</text>
</comment>